<dbReference type="EMBL" id="FQXJ01000004">
    <property type="protein sequence ID" value="SHH61207.1"/>
    <property type="molecule type" value="Genomic_DNA"/>
</dbReference>
<keyword evidence="2" id="KW-1185">Reference proteome</keyword>
<evidence type="ECO:0000313" key="2">
    <source>
        <dbReference type="Proteomes" id="UP000183954"/>
    </source>
</evidence>
<dbReference type="Proteomes" id="UP000183954">
    <property type="component" value="Unassembled WGS sequence"/>
</dbReference>
<accession>A0A1M5UE21</accession>
<sequence length="67" mass="7945">MSLAELEIKMRYNEIHVFGRKMQIADILKLIILQVFVAVKIYNCYNVTWRALCGLLQEKCVDDNLRR</sequence>
<organism evidence="1 2">
    <name type="scientific">Desulfosporosinus lacus DSM 15449</name>
    <dbReference type="NCBI Taxonomy" id="1121420"/>
    <lineage>
        <taxon>Bacteria</taxon>
        <taxon>Bacillati</taxon>
        <taxon>Bacillota</taxon>
        <taxon>Clostridia</taxon>
        <taxon>Eubacteriales</taxon>
        <taxon>Desulfitobacteriaceae</taxon>
        <taxon>Desulfosporosinus</taxon>
    </lineage>
</organism>
<proteinExistence type="predicted"/>
<name>A0A1M5UE21_9FIRM</name>
<dbReference type="AlphaFoldDB" id="A0A1M5UE21"/>
<reference evidence="2" key="1">
    <citation type="submission" date="2016-11" db="EMBL/GenBank/DDBJ databases">
        <authorList>
            <person name="Varghese N."/>
            <person name="Submissions S."/>
        </authorList>
    </citation>
    <scope>NUCLEOTIDE SEQUENCE [LARGE SCALE GENOMIC DNA]</scope>
    <source>
        <strain evidence="2">DSM 15449</strain>
    </source>
</reference>
<dbReference type="STRING" id="1121420.SAMN02746098_00919"/>
<protein>
    <submittedName>
        <fullName evidence="1">Uncharacterized protein</fullName>
    </submittedName>
</protein>
<evidence type="ECO:0000313" key="1">
    <source>
        <dbReference type="EMBL" id="SHH61207.1"/>
    </source>
</evidence>
<gene>
    <name evidence="1" type="ORF">SAMN02746098_00919</name>
</gene>